<dbReference type="Pfam" id="PF13304">
    <property type="entry name" value="AAA_21"/>
    <property type="match status" value="1"/>
</dbReference>
<dbReference type="PROSITE" id="PS51136">
    <property type="entry name" value="WAC"/>
    <property type="match status" value="1"/>
</dbReference>
<keyword evidence="8" id="KW-0175">Coiled coil</keyword>
<dbReference type="RefSeq" id="WP_258877948.1">
    <property type="nucleotide sequence ID" value="NZ_CP048914.1"/>
</dbReference>
<dbReference type="Pfam" id="PF13476">
    <property type="entry name" value="AAA_23"/>
    <property type="match status" value="1"/>
</dbReference>
<dbReference type="Proteomes" id="UP000514720">
    <property type="component" value="Chromosome"/>
</dbReference>
<keyword evidence="6" id="KW-0406">Ion transport</keyword>
<sequence>MIKKLRLSQKNQSDYPFNIPSLKHTSTLSLNQPITIFVGDNGSGKSTLLQAIAYKNNSINVSKNDLHSPYYKDVHRLAKSMILSHDVQTRKGFFFSGEDFITYINHLKTMKQQLEAEYQEVADEFKNKSEYVRSLALGPIASQLHQLHETYDGELNKRSHGEGFLTFFKARMHQQGVYLLDEPETPLSPLNQYQLLVLLTDLARSGSQIILATHSPILMALEGAIIYEFTDDGITPIAYEDIESVQFTKHFLNDYQNYLRRI</sequence>
<evidence type="ECO:0000256" key="1">
    <source>
        <dbReference type="ARBA" id="ARBA00004202"/>
    </source>
</evidence>
<keyword evidence="3" id="KW-1003">Cell membrane</keyword>
<dbReference type="InterPro" id="IPR027417">
    <property type="entry name" value="P-loop_NTPase"/>
</dbReference>
<evidence type="ECO:0000256" key="6">
    <source>
        <dbReference type="ARBA" id="ARBA00023065"/>
    </source>
</evidence>
<accession>A0A7L7KQ61</accession>
<evidence type="ECO:0000256" key="3">
    <source>
        <dbReference type="ARBA" id="ARBA00022475"/>
    </source>
</evidence>
<evidence type="ECO:0000313" key="10">
    <source>
        <dbReference type="EMBL" id="QMS84336.1"/>
    </source>
</evidence>
<dbReference type="InterPro" id="IPR051535">
    <property type="entry name" value="Siderophore_ABC-ATPase"/>
</dbReference>
<dbReference type="InterPro" id="IPR003593">
    <property type="entry name" value="AAA+_ATPase"/>
</dbReference>
<keyword evidence="2" id="KW-0813">Transport</keyword>
<dbReference type="KEGG" id="xcl:G4Z02_00790"/>
<evidence type="ECO:0000256" key="2">
    <source>
        <dbReference type="ARBA" id="ARBA00022448"/>
    </source>
</evidence>
<evidence type="ECO:0000256" key="4">
    <source>
        <dbReference type="ARBA" id="ARBA00022496"/>
    </source>
</evidence>
<keyword evidence="5" id="KW-0408">Iron</keyword>
<dbReference type="SUPFAM" id="SSF52540">
    <property type="entry name" value="P-loop containing nucleoside triphosphate hydrolases"/>
    <property type="match status" value="1"/>
</dbReference>
<dbReference type="PANTHER" id="PTHR42771:SF2">
    <property type="entry name" value="IRON(3+)-HYDROXAMATE IMPORT ATP-BINDING PROTEIN FHUC"/>
    <property type="match status" value="1"/>
</dbReference>
<reference evidence="10 11" key="1">
    <citation type="submission" date="2020-02" db="EMBL/GenBank/DDBJ databases">
        <authorList>
            <person name="Zheng R.K."/>
            <person name="Sun C.M."/>
        </authorList>
    </citation>
    <scope>NUCLEOTIDE SEQUENCE [LARGE SCALE GENOMIC DNA]</scope>
    <source>
        <strain evidence="11">zrk13</strain>
    </source>
</reference>
<gene>
    <name evidence="10" type="ORF">G4Z02_00790</name>
</gene>
<dbReference type="GO" id="GO:0006826">
    <property type="term" value="P:iron ion transport"/>
    <property type="evidence" value="ECO:0007669"/>
    <property type="project" value="UniProtKB-KW"/>
</dbReference>
<dbReference type="InterPro" id="IPR003959">
    <property type="entry name" value="ATPase_AAA_core"/>
</dbReference>
<dbReference type="PANTHER" id="PTHR42771">
    <property type="entry name" value="IRON(3+)-HYDROXAMATE IMPORT ATP-BINDING PROTEIN FHUC"/>
    <property type="match status" value="1"/>
</dbReference>
<keyword evidence="11" id="KW-1185">Reference proteome</keyword>
<protein>
    <submittedName>
        <fullName evidence="10">AAA family ATPase</fullName>
    </submittedName>
</protein>
<proteinExistence type="predicted"/>
<dbReference type="GO" id="GO:0005524">
    <property type="term" value="F:ATP binding"/>
    <property type="evidence" value="ECO:0007669"/>
    <property type="project" value="InterPro"/>
</dbReference>
<comment type="subcellular location">
    <subcellularLocation>
        <location evidence="1">Cell membrane</location>
        <topology evidence="1">Peripheral membrane protein</topology>
    </subcellularLocation>
</comment>
<dbReference type="SMART" id="SM00382">
    <property type="entry name" value="AAA"/>
    <property type="match status" value="1"/>
</dbReference>
<evidence type="ECO:0000259" key="9">
    <source>
        <dbReference type="PROSITE" id="PS51136"/>
    </source>
</evidence>
<dbReference type="InterPro" id="IPR038729">
    <property type="entry name" value="Rad50/SbcC_AAA"/>
</dbReference>
<dbReference type="AlphaFoldDB" id="A0A7L7KQ61"/>
<evidence type="ECO:0000256" key="7">
    <source>
        <dbReference type="ARBA" id="ARBA00023136"/>
    </source>
</evidence>
<dbReference type="InterPro" id="IPR013136">
    <property type="entry name" value="WSTF_Acf1_Cbp146"/>
</dbReference>
<dbReference type="GO" id="GO:0016887">
    <property type="term" value="F:ATP hydrolysis activity"/>
    <property type="evidence" value="ECO:0007669"/>
    <property type="project" value="InterPro"/>
</dbReference>
<keyword evidence="4" id="KW-0410">Iron transport</keyword>
<name>A0A7L7KQ61_9MOLU</name>
<dbReference type="GO" id="GO:0006302">
    <property type="term" value="P:double-strand break repair"/>
    <property type="evidence" value="ECO:0007669"/>
    <property type="project" value="InterPro"/>
</dbReference>
<evidence type="ECO:0000313" key="11">
    <source>
        <dbReference type="Proteomes" id="UP000514720"/>
    </source>
</evidence>
<organism evidence="10 11">
    <name type="scientific">Candidatus Xianfuyuplasma coldseepsis</name>
    <dbReference type="NCBI Taxonomy" id="2782163"/>
    <lineage>
        <taxon>Bacteria</taxon>
        <taxon>Bacillati</taxon>
        <taxon>Mycoplasmatota</taxon>
        <taxon>Mollicutes</taxon>
        <taxon>Candidatus Izemoplasmatales</taxon>
        <taxon>Candidatus Izemoplasmataceae</taxon>
        <taxon>Candidatus Xianfuyuplasma</taxon>
    </lineage>
</organism>
<dbReference type="EMBL" id="CP048914">
    <property type="protein sequence ID" value="QMS84336.1"/>
    <property type="molecule type" value="Genomic_DNA"/>
</dbReference>
<feature type="coiled-coil region" evidence="8">
    <location>
        <begin position="104"/>
        <end position="131"/>
    </location>
</feature>
<keyword evidence="7" id="KW-0472">Membrane</keyword>
<feature type="domain" description="WAC" evidence="9">
    <location>
        <begin position="240"/>
        <end position="262"/>
    </location>
</feature>
<evidence type="ECO:0000256" key="8">
    <source>
        <dbReference type="SAM" id="Coils"/>
    </source>
</evidence>
<dbReference type="GO" id="GO:0005886">
    <property type="term" value="C:plasma membrane"/>
    <property type="evidence" value="ECO:0007669"/>
    <property type="project" value="UniProtKB-SubCell"/>
</dbReference>
<dbReference type="Gene3D" id="3.40.50.300">
    <property type="entry name" value="P-loop containing nucleotide triphosphate hydrolases"/>
    <property type="match status" value="2"/>
</dbReference>
<evidence type="ECO:0000256" key="5">
    <source>
        <dbReference type="ARBA" id="ARBA00023004"/>
    </source>
</evidence>